<name>A0A136II06_9PEZI</name>
<dbReference type="STRING" id="196109.A0A136II06"/>
<keyword evidence="1" id="KW-0472">Membrane</keyword>
<evidence type="ECO:0000313" key="2">
    <source>
        <dbReference type="EMBL" id="KXJ84581.1"/>
    </source>
</evidence>
<evidence type="ECO:0000256" key="1">
    <source>
        <dbReference type="SAM" id="Phobius"/>
    </source>
</evidence>
<gene>
    <name evidence="2" type="ORF">Micbo1qcDRAFT_181510</name>
</gene>
<dbReference type="InParanoid" id="A0A136II06"/>
<feature type="transmembrane region" description="Helical" evidence="1">
    <location>
        <begin position="152"/>
        <end position="175"/>
    </location>
</feature>
<organism evidence="2 3">
    <name type="scientific">Microdochium bolleyi</name>
    <dbReference type="NCBI Taxonomy" id="196109"/>
    <lineage>
        <taxon>Eukaryota</taxon>
        <taxon>Fungi</taxon>
        <taxon>Dikarya</taxon>
        <taxon>Ascomycota</taxon>
        <taxon>Pezizomycotina</taxon>
        <taxon>Sordariomycetes</taxon>
        <taxon>Xylariomycetidae</taxon>
        <taxon>Xylariales</taxon>
        <taxon>Microdochiaceae</taxon>
        <taxon>Microdochium</taxon>
    </lineage>
</organism>
<feature type="non-terminal residue" evidence="2">
    <location>
        <position position="178"/>
    </location>
</feature>
<keyword evidence="1" id="KW-0812">Transmembrane</keyword>
<dbReference type="EMBL" id="KQ964416">
    <property type="protein sequence ID" value="KXJ84581.1"/>
    <property type="molecule type" value="Genomic_DNA"/>
</dbReference>
<sequence>MTAPKLSDPEAQGSDQPSLADNDGEHVWCFNACMRFPDRPWHIKIFTTYWKDGRIPHRLNISIDYTNVPVDSLEHRIASATSGEEKASIFYGYQGIQDSLQDAKLFETATLVRPKTTDDRIHLCYAEDGWEIIDFPKKQHLTRTFPLSHREVGAGFAIATCLVFAAALGLTWPLLLLI</sequence>
<evidence type="ECO:0000313" key="3">
    <source>
        <dbReference type="Proteomes" id="UP000070501"/>
    </source>
</evidence>
<accession>A0A136II06</accession>
<reference evidence="3" key="1">
    <citation type="submission" date="2016-02" db="EMBL/GenBank/DDBJ databases">
        <title>Draft genome sequence of Microdochium bolleyi, a fungal endophyte of beachgrass.</title>
        <authorList>
            <consortium name="DOE Joint Genome Institute"/>
            <person name="David A.S."/>
            <person name="May G."/>
            <person name="Haridas S."/>
            <person name="Lim J."/>
            <person name="Wang M."/>
            <person name="Labutti K."/>
            <person name="Lipzen A."/>
            <person name="Barry K."/>
            <person name="Grigoriev I.V."/>
        </authorList>
    </citation>
    <scope>NUCLEOTIDE SEQUENCE [LARGE SCALE GENOMIC DNA]</scope>
    <source>
        <strain evidence="3">J235TASD1</strain>
    </source>
</reference>
<keyword evidence="3" id="KW-1185">Reference proteome</keyword>
<dbReference type="Proteomes" id="UP000070501">
    <property type="component" value="Unassembled WGS sequence"/>
</dbReference>
<proteinExistence type="predicted"/>
<dbReference type="AlphaFoldDB" id="A0A136II06"/>
<keyword evidence="1" id="KW-1133">Transmembrane helix</keyword>
<protein>
    <submittedName>
        <fullName evidence="2">Uncharacterized protein</fullName>
    </submittedName>
</protein>